<dbReference type="GO" id="GO:0006281">
    <property type="term" value="P:DNA repair"/>
    <property type="evidence" value="ECO:0007669"/>
    <property type="project" value="UniProtKB-KW"/>
</dbReference>
<dbReference type="InterPro" id="IPR013840">
    <property type="entry name" value="DNAligase_N"/>
</dbReference>
<dbReference type="Pfam" id="PF12826">
    <property type="entry name" value="HHH_2"/>
    <property type="match status" value="1"/>
</dbReference>
<dbReference type="CDD" id="cd17748">
    <property type="entry name" value="BRCT_DNA_ligase_like"/>
    <property type="match status" value="1"/>
</dbReference>
<keyword evidence="9 15" id="KW-0460">Magnesium</keyword>
<dbReference type="Gene3D" id="3.40.50.10190">
    <property type="entry name" value="BRCT domain"/>
    <property type="match status" value="1"/>
</dbReference>
<dbReference type="InterPro" id="IPR036420">
    <property type="entry name" value="BRCT_dom_sf"/>
</dbReference>
<feature type="binding site" evidence="15">
    <location>
        <position position="401"/>
    </location>
    <ligand>
        <name>Zn(2+)</name>
        <dbReference type="ChEBI" id="CHEBI:29105"/>
    </ligand>
</feature>
<comment type="catalytic activity">
    <reaction evidence="13 15">
        <text>NAD(+) + (deoxyribonucleotide)n-3'-hydroxyl + 5'-phospho-(deoxyribonucleotide)m = (deoxyribonucleotide)n+m + AMP + beta-nicotinamide D-nucleotide.</text>
        <dbReference type="EC" id="6.5.1.2"/>
    </reaction>
</comment>
<dbReference type="FunCoup" id="U2DXG3">
    <property type="interactions" value="298"/>
</dbReference>
<dbReference type="InParanoid" id="U2DXG3"/>
<dbReference type="PANTHER" id="PTHR23389:SF9">
    <property type="entry name" value="DNA LIGASE"/>
    <property type="match status" value="1"/>
</dbReference>
<dbReference type="eggNOG" id="COG0272">
    <property type="taxonomic scope" value="Bacteria"/>
</dbReference>
<keyword evidence="4 15" id="KW-0436">Ligase</keyword>
<organism evidence="18 19">
    <name type="scientific">Haloplasma contractile SSD-17B</name>
    <dbReference type="NCBI Taxonomy" id="1033810"/>
    <lineage>
        <taxon>Bacteria</taxon>
        <taxon>Bacillati</taxon>
        <taxon>Mycoplasmatota</taxon>
        <taxon>Mollicutes</taxon>
        <taxon>Haloplasmatales</taxon>
        <taxon>Haloplasmataceae</taxon>
        <taxon>Haloplasma</taxon>
    </lineage>
</organism>
<dbReference type="FunFam" id="1.10.287.610:FF:000002">
    <property type="entry name" value="DNA ligase"/>
    <property type="match status" value="1"/>
</dbReference>
<dbReference type="NCBIfam" id="NF005932">
    <property type="entry name" value="PRK07956.1"/>
    <property type="match status" value="1"/>
</dbReference>
<dbReference type="Gene3D" id="1.10.150.20">
    <property type="entry name" value="5' to 3' exonuclease, C-terminal subdomain"/>
    <property type="match status" value="2"/>
</dbReference>
<comment type="similarity">
    <text evidence="14 15">Belongs to the NAD-dependent DNA ligase family. LigA subfamily.</text>
</comment>
<dbReference type="SUPFAM" id="SSF47781">
    <property type="entry name" value="RuvA domain 2-like"/>
    <property type="match status" value="1"/>
</dbReference>
<dbReference type="Gene3D" id="2.40.50.140">
    <property type="entry name" value="Nucleic acid-binding proteins"/>
    <property type="match status" value="1"/>
</dbReference>
<evidence type="ECO:0000313" key="19">
    <source>
        <dbReference type="Proteomes" id="UP000005707"/>
    </source>
</evidence>
<dbReference type="PIRSF" id="PIRSF001604">
    <property type="entry name" value="LigA"/>
    <property type="match status" value="1"/>
</dbReference>
<dbReference type="SMART" id="SM00532">
    <property type="entry name" value="LIGANc"/>
    <property type="match status" value="1"/>
</dbReference>
<evidence type="ECO:0000256" key="2">
    <source>
        <dbReference type="ARBA" id="ARBA00012722"/>
    </source>
</evidence>
<dbReference type="FunFam" id="1.10.150.20:FF:000006">
    <property type="entry name" value="DNA ligase"/>
    <property type="match status" value="1"/>
</dbReference>
<dbReference type="Gene3D" id="1.10.287.610">
    <property type="entry name" value="Helix hairpin bin"/>
    <property type="match status" value="1"/>
</dbReference>
<dbReference type="InterPro" id="IPR012340">
    <property type="entry name" value="NA-bd_OB-fold"/>
</dbReference>
<evidence type="ECO:0000256" key="12">
    <source>
        <dbReference type="ARBA" id="ARBA00023211"/>
    </source>
</evidence>
<dbReference type="InterPro" id="IPR004150">
    <property type="entry name" value="NAD_DNA_ligase_OB"/>
</dbReference>
<dbReference type="Pfam" id="PF03119">
    <property type="entry name" value="DNA_ligase_ZBD"/>
    <property type="match status" value="1"/>
</dbReference>
<reference evidence="18 19" key="1">
    <citation type="journal article" date="2011" name="J. Bacteriol.">
        <title>Genome sequence of Haloplasma contractile, an unusual contractile bacterium from a deep-sea anoxic brine lake.</title>
        <authorList>
            <person name="Antunes A."/>
            <person name="Alam I."/>
            <person name="El Dorry H."/>
            <person name="Siam R."/>
            <person name="Robertson A."/>
            <person name="Bajic V.B."/>
            <person name="Stingl U."/>
        </authorList>
    </citation>
    <scope>NUCLEOTIDE SEQUENCE [LARGE SCALE GENOMIC DNA]</scope>
    <source>
        <strain evidence="18 19">SSD-17B</strain>
    </source>
</reference>
<dbReference type="SUPFAM" id="SSF56091">
    <property type="entry name" value="DNA ligase/mRNA capping enzyme, catalytic domain"/>
    <property type="match status" value="1"/>
</dbReference>
<evidence type="ECO:0000256" key="5">
    <source>
        <dbReference type="ARBA" id="ARBA00022705"/>
    </source>
</evidence>
<dbReference type="CDD" id="cd00114">
    <property type="entry name" value="LIGANc"/>
    <property type="match status" value="1"/>
</dbReference>
<name>U2DXG3_9MOLU</name>
<dbReference type="HAMAP" id="MF_01588">
    <property type="entry name" value="DNA_ligase_A"/>
    <property type="match status" value="1"/>
</dbReference>
<dbReference type="SMART" id="SM00278">
    <property type="entry name" value="HhH1"/>
    <property type="match status" value="3"/>
</dbReference>
<dbReference type="NCBIfam" id="TIGR00575">
    <property type="entry name" value="dnlj"/>
    <property type="match status" value="1"/>
</dbReference>
<feature type="binding site" evidence="15">
    <location>
        <begin position="32"/>
        <end position="36"/>
    </location>
    <ligand>
        <name>NAD(+)</name>
        <dbReference type="ChEBI" id="CHEBI:57540"/>
    </ligand>
</feature>
<evidence type="ECO:0000256" key="16">
    <source>
        <dbReference type="SAM" id="Coils"/>
    </source>
</evidence>
<accession>U2DXG3</accession>
<dbReference type="Proteomes" id="UP000005707">
    <property type="component" value="Unassembled WGS sequence"/>
</dbReference>
<dbReference type="PROSITE" id="PS50172">
    <property type="entry name" value="BRCT"/>
    <property type="match status" value="1"/>
</dbReference>
<protein>
    <recommendedName>
        <fullName evidence="3 15">DNA ligase</fullName>
        <ecNumber evidence="2 15">6.5.1.2</ecNumber>
    </recommendedName>
    <alternativeName>
        <fullName evidence="15">Polydeoxyribonucleotide synthase [NAD(+)]</fullName>
    </alternativeName>
</protein>
<feature type="binding site" evidence="15">
    <location>
        <position position="133"/>
    </location>
    <ligand>
        <name>NAD(+)</name>
        <dbReference type="ChEBI" id="CHEBI:57540"/>
    </ligand>
</feature>
<dbReference type="InterPro" id="IPR001357">
    <property type="entry name" value="BRCT_dom"/>
</dbReference>
<feature type="binding site" evidence="15">
    <location>
        <begin position="81"/>
        <end position="82"/>
    </location>
    <ligand>
        <name>NAD(+)</name>
        <dbReference type="ChEBI" id="CHEBI:57540"/>
    </ligand>
</feature>
<evidence type="ECO:0000256" key="13">
    <source>
        <dbReference type="ARBA" id="ARBA00034005"/>
    </source>
</evidence>
<comment type="function">
    <text evidence="1 15">DNA ligase that catalyzes the formation of phosphodiester linkages between 5'-phosphoryl and 3'-hydroxyl groups in double-stranded DNA using NAD as a coenzyme and as the energy source for the reaction. It is essential for DNA replication and repair of damaged DNA.</text>
</comment>
<dbReference type="FunFam" id="2.40.50.140:FF:000012">
    <property type="entry name" value="DNA ligase"/>
    <property type="match status" value="1"/>
</dbReference>
<dbReference type="InterPro" id="IPR013839">
    <property type="entry name" value="DNAligase_adenylation"/>
</dbReference>
<dbReference type="InterPro" id="IPR003583">
    <property type="entry name" value="Hlx-hairpin-Hlx_DNA-bd_motif"/>
</dbReference>
<dbReference type="GO" id="GO:0003677">
    <property type="term" value="F:DNA binding"/>
    <property type="evidence" value="ECO:0007669"/>
    <property type="project" value="InterPro"/>
</dbReference>
<feature type="binding site" evidence="15">
    <location>
        <position position="110"/>
    </location>
    <ligand>
        <name>NAD(+)</name>
        <dbReference type="ChEBI" id="CHEBI:57540"/>
    </ligand>
</feature>
<dbReference type="InterPro" id="IPR018239">
    <property type="entry name" value="DNA_ligase_AS"/>
</dbReference>
<proteinExistence type="inferred from homology"/>
<dbReference type="EMBL" id="AFNU02000002">
    <property type="protein sequence ID" value="ERJ12982.1"/>
    <property type="molecule type" value="Genomic_DNA"/>
</dbReference>
<dbReference type="InterPro" id="IPR001679">
    <property type="entry name" value="DNA_ligase"/>
</dbReference>
<dbReference type="Pfam" id="PF01653">
    <property type="entry name" value="DNA_ligase_aden"/>
    <property type="match status" value="1"/>
</dbReference>
<dbReference type="FunFam" id="3.30.470.30:FF:000001">
    <property type="entry name" value="DNA ligase"/>
    <property type="match status" value="1"/>
</dbReference>
<evidence type="ECO:0000256" key="8">
    <source>
        <dbReference type="ARBA" id="ARBA00022833"/>
    </source>
</evidence>
<dbReference type="SUPFAM" id="SSF50249">
    <property type="entry name" value="Nucleic acid-binding proteins"/>
    <property type="match status" value="1"/>
</dbReference>
<comment type="caution">
    <text evidence="18">The sequence shown here is derived from an EMBL/GenBank/DDBJ whole genome shotgun (WGS) entry which is preliminary data.</text>
</comment>
<dbReference type="InterPro" id="IPR004149">
    <property type="entry name" value="Znf_DNAligase_C4"/>
</dbReference>
<evidence type="ECO:0000256" key="15">
    <source>
        <dbReference type="HAMAP-Rule" id="MF_01588"/>
    </source>
</evidence>
<dbReference type="RefSeq" id="WP_008827007.1">
    <property type="nucleotide sequence ID" value="NZ_AFNU02000002.1"/>
</dbReference>
<dbReference type="OrthoDB" id="9759736at2"/>
<dbReference type="InterPro" id="IPR010994">
    <property type="entry name" value="RuvA_2-like"/>
</dbReference>
<sequence>MDKIIKRIHELREKLNKYNYEYYVLDNPTVPDSDYDRLMQELINLEREYPCYNSDDSPTQRVGGQVLDQFKKVEHEIPMLSLGNAFNDEDMKDFDKRVKEVVKNPRYMAELKIDGLACSLHYRNGRLYRAATRGDGVIGEEITHNVKTIRSVPLRLKKDIDIEVRGEIFMSKRTFESLNEKRAKDQLALFANPRNAAAGSVRQLDSSVAASRNLDLFLYSVPNAENLGFTSHSESLDYLDKIGLKTNRERKLCKSMNEVLDYIKTWTDKRNNLPYDIDGIVIKVDDLDKQDELGFTVKTPKWAIAFKFPAEEVSTTLKDITFTVGRTGSITPNAELEPVKVAGTTVSRATLHNEEFITLRDIRVGDRVIIRKAGDIIPEVVKPIVDERTGDEAPFKMVEDCPVCGETLERKESEADYYCVNEDCPRRLMEGLIHYASRNAMNIDGLGEKIIEQLFNEKLITSIPDIYRLTKEDLLRLERFGDKSSENLIKAINKTKDNSFDRLLFGLGIRHVGSKVANLIASKFKVVDQLMEATIDELTAINEIGEKIASSIVDYFNDEDNINMINELKELGLNMEYEVDEDIIEAEAFTEKTFVLTGTLEELKRKEAKAIIERLGGKVTGSVSKKTDVLVAGKEAGSKLDKAVKLGIEVWDEVTFLEKIKPYV</sequence>
<dbReference type="GO" id="GO:0003911">
    <property type="term" value="F:DNA ligase (NAD+) activity"/>
    <property type="evidence" value="ECO:0007669"/>
    <property type="project" value="UniProtKB-UniRule"/>
</dbReference>
<dbReference type="SMART" id="SM00292">
    <property type="entry name" value="BRCT"/>
    <property type="match status" value="1"/>
</dbReference>
<evidence type="ECO:0000256" key="9">
    <source>
        <dbReference type="ARBA" id="ARBA00022842"/>
    </source>
</evidence>
<dbReference type="AlphaFoldDB" id="U2DXG3"/>
<evidence type="ECO:0000256" key="3">
    <source>
        <dbReference type="ARBA" id="ARBA00013308"/>
    </source>
</evidence>
<evidence type="ECO:0000256" key="6">
    <source>
        <dbReference type="ARBA" id="ARBA00022723"/>
    </source>
</evidence>
<gene>
    <name evidence="15 18" type="primary">ligA</name>
    <name evidence="18" type="ORF">HLPCO_000581</name>
</gene>
<keyword evidence="5 15" id="KW-0235">DNA replication</keyword>
<keyword evidence="7 15" id="KW-0227">DNA damage</keyword>
<dbReference type="PROSITE" id="PS01055">
    <property type="entry name" value="DNA_LIGASE_N1"/>
    <property type="match status" value="1"/>
</dbReference>
<reference evidence="18 19" key="2">
    <citation type="journal article" date="2013" name="PLoS ONE">
        <title>INDIGO - INtegrated Data Warehouse of MIcrobial GenOmes with Examples from the Red Sea Extremophiles.</title>
        <authorList>
            <person name="Alam I."/>
            <person name="Antunes A."/>
            <person name="Kamau A.A."/>
            <person name="Ba Alawi W."/>
            <person name="Kalkatawi M."/>
            <person name="Stingl U."/>
            <person name="Bajic V.B."/>
        </authorList>
    </citation>
    <scope>NUCLEOTIDE SEQUENCE [LARGE SCALE GENOMIC DNA]</scope>
    <source>
        <strain evidence="18 19">SSD-17B</strain>
    </source>
</reference>
<keyword evidence="11 15" id="KW-0234">DNA repair</keyword>
<dbReference type="Pfam" id="PF00533">
    <property type="entry name" value="BRCT"/>
    <property type="match status" value="1"/>
</dbReference>
<feature type="binding site" evidence="15">
    <location>
        <position position="283"/>
    </location>
    <ligand>
        <name>NAD(+)</name>
        <dbReference type="ChEBI" id="CHEBI:57540"/>
    </ligand>
</feature>
<evidence type="ECO:0000256" key="14">
    <source>
        <dbReference type="ARBA" id="ARBA00060881"/>
    </source>
</evidence>
<feature type="domain" description="BRCT" evidence="17">
    <location>
        <begin position="584"/>
        <end position="664"/>
    </location>
</feature>
<evidence type="ECO:0000256" key="4">
    <source>
        <dbReference type="ARBA" id="ARBA00022598"/>
    </source>
</evidence>
<feature type="active site" description="N6-AMP-lysine intermediate" evidence="15">
    <location>
        <position position="112"/>
    </location>
</feature>
<keyword evidence="12 15" id="KW-0464">Manganese</keyword>
<feature type="coiled-coil region" evidence="16">
    <location>
        <begin position="1"/>
        <end position="55"/>
    </location>
</feature>
<evidence type="ECO:0000259" key="17">
    <source>
        <dbReference type="PROSITE" id="PS50172"/>
    </source>
</evidence>
<feature type="binding site" evidence="15">
    <location>
        <position position="307"/>
    </location>
    <ligand>
        <name>NAD(+)</name>
        <dbReference type="ChEBI" id="CHEBI:57540"/>
    </ligand>
</feature>
<dbReference type="Pfam" id="PF03120">
    <property type="entry name" value="OB_DNA_ligase"/>
    <property type="match status" value="1"/>
</dbReference>
<dbReference type="GO" id="GO:0046872">
    <property type="term" value="F:metal ion binding"/>
    <property type="evidence" value="ECO:0007669"/>
    <property type="project" value="UniProtKB-KW"/>
</dbReference>
<dbReference type="EC" id="6.5.1.2" evidence="2 15"/>
<dbReference type="Gene3D" id="6.20.10.30">
    <property type="match status" value="1"/>
</dbReference>
<dbReference type="PANTHER" id="PTHR23389">
    <property type="entry name" value="CHROMOSOME TRANSMISSION FIDELITY FACTOR 18"/>
    <property type="match status" value="1"/>
</dbReference>
<dbReference type="Gene3D" id="3.30.470.30">
    <property type="entry name" value="DNA ligase/mRNA capping enzyme"/>
    <property type="match status" value="1"/>
</dbReference>
<dbReference type="SUPFAM" id="SSF52113">
    <property type="entry name" value="BRCT domain"/>
    <property type="match status" value="1"/>
</dbReference>
<dbReference type="Pfam" id="PF14520">
    <property type="entry name" value="HHH_5"/>
    <property type="match status" value="1"/>
</dbReference>
<keyword evidence="19" id="KW-1185">Reference proteome</keyword>
<feature type="binding site" evidence="15">
    <location>
        <position position="419"/>
    </location>
    <ligand>
        <name>Zn(2+)</name>
        <dbReference type="ChEBI" id="CHEBI:29105"/>
    </ligand>
</feature>
<evidence type="ECO:0000256" key="10">
    <source>
        <dbReference type="ARBA" id="ARBA00023027"/>
    </source>
</evidence>
<evidence type="ECO:0000313" key="18">
    <source>
        <dbReference type="EMBL" id="ERJ12982.1"/>
    </source>
</evidence>
<evidence type="ECO:0000256" key="7">
    <source>
        <dbReference type="ARBA" id="ARBA00022763"/>
    </source>
</evidence>
<keyword evidence="8 15" id="KW-0862">Zinc</keyword>
<feature type="binding site" evidence="15">
    <location>
        <position position="424"/>
    </location>
    <ligand>
        <name>Zn(2+)</name>
        <dbReference type="ChEBI" id="CHEBI:29105"/>
    </ligand>
</feature>
<dbReference type="FunFam" id="1.10.150.20:FF:000007">
    <property type="entry name" value="DNA ligase"/>
    <property type="match status" value="1"/>
</dbReference>
<keyword evidence="10 15" id="KW-0520">NAD</keyword>
<keyword evidence="6 15" id="KW-0479">Metal-binding</keyword>
<keyword evidence="16" id="KW-0175">Coiled coil</keyword>
<comment type="cofactor">
    <cofactor evidence="15">
        <name>Mg(2+)</name>
        <dbReference type="ChEBI" id="CHEBI:18420"/>
    </cofactor>
    <cofactor evidence="15">
        <name>Mn(2+)</name>
        <dbReference type="ChEBI" id="CHEBI:29035"/>
    </cofactor>
</comment>
<dbReference type="STRING" id="1033810.HLPCO_000581"/>
<evidence type="ECO:0000256" key="1">
    <source>
        <dbReference type="ARBA" id="ARBA00004067"/>
    </source>
</evidence>
<feature type="binding site" evidence="15">
    <location>
        <position position="404"/>
    </location>
    <ligand>
        <name>Zn(2+)</name>
        <dbReference type="ChEBI" id="CHEBI:29105"/>
    </ligand>
</feature>
<dbReference type="GO" id="GO:0005829">
    <property type="term" value="C:cytosol"/>
    <property type="evidence" value="ECO:0007669"/>
    <property type="project" value="TreeGrafter"/>
</dbReference>
<feature type="binding site" evidence="15">
    <location>
        <position position="167"/>
    </location>
    <ligand>
        <name>NAD(+)</name>
        <dbReference type="ChEBI" id="CHEBI:57540"/>
    </ligand>
</feature>
<dbReference type="InterPro" id="IPR041663">
    <property type="entry name" value="DisA/LigA_HHH"/>
</dbReference>
<evidence type="ECO:0000256" key="11">
    <source>
        <dbReference type="ARBA" id="ARBA00023204"/>
    </source>
</evidence>
<dbReference type="GO" id="GO:0006260">
    <property type="term" value="P:DNA replication"/>
    <property type="evidence" value="ECO:0007669"/>
    <property type="project" value="UniProtKB-KW"/>
</dbReference>